<dbReference type="InterPro" id="IPR004437">
    <property type="entry name" value="ParB/RepB/Spo0J"/>
</dbReference>
<evidence type="ECO:0000256" key="3">
    <source>
        <dbReference type="ARBA" id="ARBA00022829"/>
    </source>
</evidence>
<comment type="similarity">
    <text evidence="2">Belongs to the ParB family.</text>
</comment>
<dbReference type="Proteomes" id="UP000004567">
    <property type="component" value="Unassembled WGS sequence"/>
</dbReference>
<dbReference type="PROSITE" id="PS50943">
    <property type="entry name" value="HTH_CROC1"/>
    <property type="match status" value="1"/>
</dbReference>
<dbReference type="SMART" id="SM00470">
    <property type="entry name" value="ParB"/>
    <property type="match status" value="1"/>
</dbReference>
<keyword evidence="4" id="KW-0238">DNA-binding</keyword>
<evidence type="ECO:0000256" key="2">
    <source>
        <dbReference type="ARBA" id="ARBA00006295"/>
    </source>
</evidence>
<dbReference type="EMBL" id="AICN01000045">
    <property type="protein sequence ID" value="EHS86238.1"/>
    <property type="molecule type" value="Genomic_DNA"/>
</dbReference>
<dbReference type="GO" id="GO:0005694">
    <property type="term" value="C:chromosome"/>
    <property type="evidence" value="ECO:0007669"/>
    <property type="project" value="TreeGrafter"/>
</dbReference>
<proteinExistence type="inferred from homology"/>
<protein>
    <submittedName>
        <fullName evidence="6">Chromosome partitioning protein ParB</fullName>
    </submittedName>
</protein>
<dbReference type="SUPFAM" id="SSF110849">
    <property type="entry name" value="ParB/Sulfiredoxin"/>
    <property type="match status" value="1"/>
</dbReference>
<dbReference type="Pfam" id="PF23552">
    <property type="entry name" value="ParB_C"/>
    <property type="match status" value="1"/>
</dbReference>
<name>H4GJN7_9LACO</name>
<dbReference type="STRING" id="1144300.PS3_20652"/>
<evidence type="ECO:0000313" key="7">
    <source>
        <dbReference type="Proteomes" id="UP000004567"/>
    </source>
</evidence>
<accession>H4GJN7</accession>
<evidence type="ECO:0000313" key="6">
    <source>
        <dbReference type="EMBL" id="EHS86238.1"/>
    </source>
</evidence>
<dbReference type="InterPro" id="IPR036086">
    <property type="entry name" value="ParB/Sulfiredoxin_sf"/>
</dbReference>
<dbReference type="CDD" id="cd16393">
    <property type="entry name" value="SPO0J_N"/>
    <property type="match status" value="1"/>
</dbReference>
<keyword evidence="3" id="KW-0159">Chromosome partition</keyword>
<dbReference type="InterPro" id="IPR001387">
    <property type="entry name" value="Cro/C1-type_HTH"/>
</dbReference>
<evidence type="ECO:0000259" key="5">
    <source>
        <dbReference type="PROSITE" id="PS50943"/>
    </source>
</evidence>
<dbReference type="InterPro" id="IPR041468">
    <property type="entry name" value="HTH_ParB/Spo0J"/>
</dbReference>
<dbReference type="NCBIfam" id="TIGR00180">
    <property type="entry name" value="parB_part"/>
    <property type="match status" value="1"/>
</dbReference>
<reference evidence="6 7" key="1">
    <citation type="journal article" date="2013" name="Genome Announc.">
        <title>Genome Sequence of Lactobacillus gastricus PS3, a Strain Isolated from Human Milk.</title>
        <authorList>
            <person name="Martin V."/>
            <person name="Cardenas N."/>
            <person name="Jimenez E."/>
            <person name="Maldonado A."/>
            <person name="Rodriguez J.M."/>
            <person name="Fernandez L."/>
        </authorList>
    </citation>
    <scope>NUCLEOTIDE SEQUENCE [LARGE SCALE GENOMIC DNA]</scope>
    <source>
        <strain evidence="6 7">PS3</strain>
    </source>
</reference>
<evidence type="ECO:0000256" key="1">
    <source>
        <dbReference type="ARBA" id="ARBA00004453"/>
    </source>
</evidence>
<dbReference type="Gene3D" id="1.10.10.2830">
    <property type="match status" value="1"/>
</dbReference>
<sequence length="274" mass="30952">MSQHEAERVVQLPLSQIRPNPYQPRQIFDEKALTELATSIQTTGIFQPIIVRQPDPALTRYEIIAGERRFRATQLAGLTTIPAIVRVLNDRQMMEVAVLENLQRENLSPIEEAQAYQTLMERLDLTQAQVAHLLGKSRPYIANYLRLLGLPETVKQLVSKQELSMGQARTLLGLKKRSQITRVAKKVVQEGLTVRQLEQLVAKLNGERPTKPKAKTVETFSPYARELQNQLESHLGTKVNFSANDQLDHGKIEISYQSAAELERILTVLGISLD</sequence>
<dbReference type="Gene3D" id="3.90.1530.30">
    <property type="match status" value="1"/>
</dbReference>
<dbReference type="RefSeq" id="WP_007122270.1">
    <property type="nucleotide sequence ID" value="NZ_AICN01000045.1"/>
</dbReference>
<dbReference type="InterPro" id="IPR057240">
    <property type="entry name" value="ParB_dimer_C"/>
</dbReference>
<dbReference type="Pfam" id="PF02195">
    <property type="entry name" value="ParB_N"/>
    <property type="match status" value="1"/>
</dbReference>
<dbReference type="InterPro" id="IPR050336">
    <property type="entry name" value="Chromosome_partition/occlusion"/>
</dbReference>
<dbReference type="GO" id="GO:0003677">
    <property type="term" value="F:DNA binding"/>
    <property type="evidence" value="ECO:0007669"/>
    <property type="project" value="UniProtKB-KW"/>
</dbReference>
<comment type="caution">
    <text evidence="6">The sequence shown here is derived from an EMBL/GenBank/DDBJ whole genome shotgun (WGS) entry which is preliminary data.</text>
</comment>
<organism evidence="6 7">
    <name type="scientific">Limosilactobacillus gastricus PS3</name>
    <dbReference type="NCBI Taxonomy" id="1144300"/>
    <lineage>
        <taxon>Bacteria</taxon>
        <taxon>Bacillati</taxon>
        <taxon>Bacillota</taxon>
        <taxon>Bacilli</taxon>
        <taxon>Lactobacillales</taxon>
        <taxon>Lactobacillaceae</taxon>
        <taxon>Limosilactobacillus</taxon>
    </lineage>
</organism>
<dbReference type="SUPFAM" id="SSF109709">
    <property type="entry name" value="KorB DNA-binding domain-like"/>
    <property type="match status" value="1"/>
</dbReference>
<dbReference type="PANTHER" id="PTHR33375">
    <property type="entry name" value="CHROMOSOME-PARTITIONING PROTEIN PARB-RELATED"/>
    <property type="match status" value="1"/>
</dbReference>
<evidence type="ECO:0000256" key="4">
    <source>
        <dbReference type="ARBA" id="ARBA00023125"/>
    </source>
</evidence>
<dbReference type="PATRIC" id="fig|1144300.3.peg.1026"/>
<dbReference type="GO" id="GO:0007059">
    <property type="term" value="P:chromosome segregation"/>
    <property type="evidence" value="ECO:0007669"/>
    <property type="project" value="UniProtKB-KW"/>
</dbReference>
<gene>
    <name evidence="6" type="ORF">PS3_20652</name>
</gene>
<dbReference type="FunFam" id="1.10.10.2830:FF:000001">
    <property type="entry name" value="Chromosome partitioning protein ParB"/>
    <property type="match status" value="1"/>
</dbReference>
<dbReference type="GO" id="GO:0009295">
    <property type="term" value="C:nucleoid"/>
    <property type="evidence" value="ECO:0007669"/>
    <property type="project" value="UniProtKB-SubCell"/>
</dbReference>
<comment type="subcellular location">
    <subcellularLocation>
        <location evidence="1">Cytoplasm</location>
        <location evidence="1">Nucleoid</location>
    </subcellularLocation>
</comment>
<feature type="domain" description="HTH cro/C1-type" evidence="5">
    <location>
        <begin position="119"/>
        <end position="146"/>
    </location>
</feature>
<dbReference type="AlphaFoldDB" id="H4GJN7"/>
<dbReference type="InterPro" id="IPR003115">
    <property type="entry name" value="ParB_N"/>
</dbReference>
<dbReference type="PANTHER" id="PTHR33375:SF1">
    <property type="entry name" value="CHROMOSOME-PARTITIONING PROTEIN PARB-RELATED"/>
    <property type="match status" value="1"/>
</dbReference>
<dbReference type="Pfam" id="PF17762">
    <property type="entry name" value="HTH_ParB"/>
    <property type="match status" value="1"/>
</dbReference>
<dbReference type="GO" id="GO:0045881">
    <property type="term" value="P:positive regulation of sporulation resulting in formation of a cellular spore"/>
    <property type="evidence" value="ECO:0007669"/>
    <property type="project" value="TreeGrafter"/>
</dbReference>
<dbReference type="FunFam" id="3.90.1530.30:FF:000001">
    <property type="entry name" value="Chromosome partitioning protein ParB"/>
    <property type="match status" value="1"/>
</dbReference>